<accession>A0A3B0RVW6</accession>
<dbReference type="CDD" id="cd07342">
    <property type="entry name" value="M48C_Oma1_like"/>
    <property type="match status" value="1"/>
</dbReference>
<dbReference type="SUPFAM" id="SSF50156">
    <property type="entry name" value="PDZ domain-like"/>
    <property type="match status" value="1"/>
</dbReference>
<sequence length="344" mass="38057">MMKPIFSITVFCILLGLALPASAQVLEKQVVKPEIILGLKALQHLDQRVNTVGWRLGSANASYCKNKTARAGLLFHDVNQYHDQAAVKFALNFEGPIAISAVAPDSPAAAAGLRAGDDIVAINGTAIEKILPNDRILGEEQPLYRRMAAVNDMLETALEQSAVMLNIRRGGRQRLVRVESQPVCPSRFQIRVSRDRHASANGRMVSITSTLAEYVISDDELAAIAAHELSHNLLGHRQRLNAQKVNRGFFGQFGKSAKRIKATEIEADRLSIWLMTNAGYDPSAAISFWTRFGSEHGKGIFSASTHYRWKKRVKLFEEEIAKMKMIDAIDGKRPPPLLARPEPQ</sequence>
<dbReference type="Pfam" id="PF17820">
    <property type="entry name" value="PDZ_6"/>
    <property type="match status" value="1"/>
</dbReference>
<keyword evidence="4" id="KW-0378">Hydrolase</keyword>
<protein>
    <recommendedName>
        <fullName evidence="7">PDZ domain-containing protein</fullName>
    </recommendedName>
</protein>
<comment type="cofactor">
    <cofactor evidence="1">
        <name>Zn(2+)</name>
        <dbReference type="ChEBI" id="CHEBI:29105"/>
    </cofactor>
</comment>
<evidence type="ECO:0000256" key="6">
    <source>
        <dbReference type="ARBA" id="ARBA00023049"/>
    </source>
</evidence>
<dbReference type="PANTHER" id="PTHR22726">
    <property type="entry name" value="METALLOENDOPEPTIDASE OMA1"/>
    <property type="match status" value="1"/>
</dbReference>
<dbReference type="GO" id="GO:0051603">
    <property type="term" value="P:proteolysis involved in protein catabolic process"/>
    <property type="evidence" value="ECO:0007669"/>
    <property type="project" value="TreeGrafter"/>
</dbReference>
<dbReference type="EMBL" id="UOEF01000054">
    <property type="protein sequence ID" value="VAV88633.1"/>
    <property type="molecule type" value="Genomic_DNA"/>
</dbReference>
<dbReference type="PANTHER" id="PTHR22726:SF1">
    <property type="entry name" value="METALLOENDOPEPTIDASE OMA1, MITOCHONDRIAL"/>
    <property type="match status" value="1"/>
</dbReference>
<proteinExistence type="predicted"/>
<evidence type="ECO:0000256" key="1">
    <source>
        <dbReference type="ARBA" id="ARBA00001947"/>
    </source>
</evidence>
<evidence type="ECO:0000259" key="7">
    <source>
        <dbReference type="PROSITE" id="PS50106"/>
    </source>
</evidence>
<evidence type="ECO:0000256" key="3">
    <source>
        <dbReference type="ARBA" id="ARBA00022723"/>
    </source>
</evidence>
<dbReference type="Pfam" id="PF01435">
    <property type="entry name" value="Peptidase_M48"/>
    <property type="match status" value="1"/>
</dbReference>
<dbReference type="InterPro" id="IPR036034">
    <property type="entry name" value="PDZ_sf"/>
</dbReference>
<evidence type="ECO:0000256" key="4">
    <source>
        <dbReference type="ARBA" id="ARBA00022801"/>
    </source>
</evidence>
<keyword evidence="5" id="KW-0862">Zinc</keyword>
<name>A0A3B0RVW6_9ZZZZ</name>
<dbReference type="InterPro" id="IPR041489">
    <property type="entry name" value="PDZ_6"/>
</dbReference>
<dbReference type="PROSITE" id="PS50106">
    <property type="entry name" value="PDZ"/>
    <property type="match status" value="1"/>
</dbReference>
<dbReference type="GO" id="GO:0004222">
    <property type="term" value="F:metalloendopeptidase activity"/>
    <property type="evidence" value="ECO:0007669"/>
    <property type="project" value="InterPro"/>
</dbReference>
<evidence type="ECO:0000256" key="2">
    <source>
        <dbReference type="ARBA" id="ARBA00022670"/>
    </source>
</evidence>
<evidence type="ECO:0000313" key="8">
    <source>
        <dbReference type="EMBL" id="VAV88633.1"/>
    </source>
</evidence>
<organism evidence="8">
    <name type="scientific">hydrothermal vent metagenome</name>
    <dbReference type="NCBI Taxonomy" id="652676"/>
    <lineage>
        <taxon>unclassified sequences</taxon>
        <taxon>metagenomes</taxon>
        <taxon>ecological metagenomes</taxon>
    </lineage>
</organism>
<gene>
    <name evidence="8" type="ORF">MNBD_ALPHA04-1655</name>
</gene>
<dbReference type="AlphaFoldDB" id="A0A3B0RVW6"/>
<keyword evidence="3" id="KW-0479">Metal-binding</keyword>
<dbReference type="InterPro" id="IPR001478">
    <property type="entry name" value="PDZ"/>
</dbReference>
<reference evidence="8" key="1">
    <citation type="submission" date="2018-06" db="EMBL/GenBank/DDBJ databases">
        <authorList>
            <person name="Zhirakovskaya E."/>
        </authorList>
    </citation>
    <scope>NUCLEOTIDE SEQUENCE</scope>
</reference>
<dbReference type="Gene3D" id="2.30.42.10">
    <property type="match status" value="1"/>
</dbReference>
<dbReference type="GO" id="GO:0016020">
    <property type="term" value="C:membrane"/>
    <property type="evidence" value="ECO:0007669"/>
    <property type="project" value="TreeGrafter"/>
</dbReference>
<keyword evidence="2" id="KW-0645">Protease</keyword>
<dbReference type="InterPro" id="IPR001915">
    <property type="entry name" value="Peptidase_M48"/>
</dbReference>
<dbReference type="GO" id="GO:0046872">
    <property type="term" value="F:metal ion binding"/>
    <property type="evidence" value="ECO:0007669"/>
    <property type="project" value="UniProtKB-KW"/>
</dbReference>
<dbReference type="InterPro" id="IPR051156">
    <property type="entry name" value="Mito/Outer_Membr_Metalloprot"/>
</dbReference>
<feature type="domain" description="PDZ" evidence="7">
    <location>
        <begin position="77"/>
        <end position="128"/>
    </location>
</feature>
<evidence type="ECO:0000256" key="5">
    <source>
        <dbReference type="ARBA" id="ARBA00022833"/>
    </source>
</evidence>
<keyword evidence="6" id="KW-0482">Metalloprotease</keyword>